<keyword evidence="5" id="KW-0132">Cell division</keyword>
<comment type="caution">
    <text evidence="5">The sequence shown here is derived from an EMBL/GenBank/DDBJ whole genome shotgun (WGS) entry which is preliminary data.</text>
</comment>
<evidence type="ECO:0000313" key="6">
    <source>
        <dbReference type="Proteomes" id="UP001596996"/>
    </source>
</evidence>
<dbReference type="GO" id="GO:0051301">
    <property type="term" value="P:cell division"/>
    <property type="evidence" value="ECO:0007669"/>
    <property type="project" value="UniProtKB-KW"/>
</dbReference>
<feature type="domain" description="SPOR" evidence="4">
    <location>
        <begin position="176"/>
        <end position="249"/>
    </location>
</feature>
<protein>
    <recommendedName>
        <fullName evidence="1">Cell division protein FtsN</fullName>
    </recommendedName>
</protein>
<dbReference type="RefSeq" id="WP_380819440.1">
    <property type="nucleotide sequence ID" value="NZ_JBHTJN010000008.1"/>
</dbReference>
<evidence type="ECO:0000256" key="1">
    <source>
        <dbReference type="NCBIfam" id="TIGR02223"/>
    </source>
</evidence>
<dbReference type="PANTHER" id="PTHR38687:SF2">
    <property type="entry name" value="CELL DIVISION PROTEIN FTSN"/>
    <property type="match status" value="1"/>
</dbReference>
<dbReference type="InterPro" id="IPR052521">
    <property type="entry name" value="Cell_div_SPOR-domain"/>
</dbReference>
<keyword evidence="3" id="KW-1133">Transmembrane helix</keyword>
<keyword evidence="6" id="KW-1185">Reference proteome</keyword>
<dbReference type="Gene3D" id="3.30.70.1070">
    <property type="entry name" value="Sporulation related repeat"/>
    <property type="match status" value="1"/>
</dbReference>
<organism evidence="5 6">
    <name type="scientific">Seminibacterium arietis</name>
    <dbReference type="NCBI Taxonomy" id="1173502"/>
    <lineage>
        <taxon>Bacteria</taxon>
        <taxon>Pseudomonadati</taxon>
        <taxon>Pseudomonadota</taxon>
        <taxon>Gammaproteobacteria</taxon>
        <taxon>Pasteurellales</taxon>
        <taxon>Pasteurellaceae</taxon>
        <taxon>Seminibacterium</taxon>
    </lineage>
</organism>
<dbReference type="PANTHER" id="PTHR38687">
    <property type="entry name" value="CELL DIVISION PROTEIN DEDD-RELATED"/>
    <property type="match status" value="1"/>
</dbReference>
<keyword evidence="2" id="KW-0175">Coiled coil</keyword>
<dbReference type="InterPro" id="IPR011930">
    <property type="entry name" value="FtsN"/>
</dbReference>
<keyword evidence="3" id="KW-0812">Transmembrane</keyword>
<dbReference type="InterPro" id="IPR036680">
    <property type="entry name" value="SPOR-like_sf"/>
</dbReference>
<dbReference type="NCBIfam" id="TIGR02223">
    <property type="entry name" value="ftsN"/>
    <property type="match status" value="1"/>
</dbReference>
<evidence type="ECO:0000313" key="5">
    <source>
        <dbReference type="EMBL" id="MFD0965935.1"/>
    </source>
</evidence>
<feature type="transmembrane region" description="Helical" evidence="3">
    <location>
        <begin position="24"/>
        <end position="44"/>
    </location>
</feature>
<dbReference type="Pfam" id="PF05036">
    <property type="entry name" value="SPOR"/>
    <property type="match status" value="1"/>
</dbReference>
<proteinExistence type="predicted"/>
<evidence type="ECO:0000256" key="2">
    <source>
        <dbReference type="SAM" id="Coils"/>
    </source>
</evidence>
<name>A0ABW3I7M3_9PAST</name>
<keyword evidence="3" id="KW-0472">Membrane</keyword>
<dbReference type="PROSITE" id="PS51724">
    <property type="entry name" value="SPOR"/>
    <property type="match status" value="1"/>
</dbReference>
<dbReference type="InterPro" id="IPR007730">
    <property type="entry name" value="SPOR-like_dom"/>
</dbReference>
<keyword evidence="5" id="KW-0131">Cell cycle</keyword>
<evidence type="ECO:0000259" key="4">
    <source>
        <dbReference type="PROSITE" id="PS51724"/>
    </source>
</evidence>
<sequence>MARRDYVGVNKTKKQKQAKKRNKWILIIISLALVVAFASGLYILKSKSPNHNHSIAITTEKKHPKSQLPSPPEEVWSYIKALETRTVSVDDSPQSLEKNMRLTDEQKKVLSLMEQDRKANEKARLKQAEENKTINTEKSEIKQKTTALDNKKIALKTEDNKTSKETVKKTETTSANPAEKKFGLQCGAFKNRQQAEKIQSRILLLGFDARINKNADWNRVVVGPLGDRNTVNQAQERIKSIATCVIIRM</sequence>
<reference evidence="6" key="1">
    <citation type="journal article" date="2019" name="Int. J. Syst. Evol. Microbiol.">
        <title>The Global Catalogue of Microorganisms (GCM) 10K type strain sequencing project: providing services to taxonomists for standard genome sequencing and annotation.</title>
        <authorList>
            <consortium name="The Broad Institute Genomics Platform"/>
            <consortium name="The Broad Institute Genome Sequencing Center for Infectious Disease"/>
            <person name="Wu L."/>
            <person name="Ma J."/>
        </authorList>
    </citation>
    <scope>NUCLEOTIDE SEQUENCE [LARGE SCALE GENOMIC DNA]</scope>
    <source>
        <strain evidence="6">CCUG 61707</strain>
    </source>
</reference>
<evidence type="ECO:0000256" key="3">
    <source>
        <dbReference type="SAM" id="Phobius"/>
    </source>
</evidence>
<gene>
    <name evidence="5" type="primary">ftsN</name>
    <name evidence="5" type="ORF">ACFQ02_03595</name>
</gene>
<dbReference type="EMBL" id="JBHTJN010000008">
    <property type="protein sequence ID" value="MFD0965935.1"/>
    <property type="molecule type" value="Genomic_DNA"/>
</dbReference>
<feature type="coiled-coil region" evidence="2">
    <location>
        <begin position="111"/>
        <end position="138"/>
    </location>
</feature>
<dbReference type="Proteomes" id="UP001596996">
    <property type="component" value="Unassembled WGS sequence"/>
</dbReference>
<accession>A0ABW3I7M3</accession>
<dbReference type="SUPFAM" id="SSF110997">
    <property type="entry name" value="Sporulation related repeat"/>
    <property type="match status" value="1"/>
</dbReference>